<organism evidence="1 2">
    <name type="scientific">Aliiglaciecola lipolytica E3</name>
    <dbReference type="NCBI Taxonomy" id="1127673"/>
    <lineage>
        <taxon>Bacteria</taxon>
        <taxon>Pseudomonadati</taxon>
        <taxon>Pseudomonadota</taxon>
        <taxon>Gammaproteobacteria</taxon>
        <taxon>Alteromonadales</taxon>
        <taxon>Alteromonadaceae</taxon>
        <taxon>Aliiglaciecola</taxon>
    </lineage>
</organism>
<dbReference type="AlphaFoldDB" id="K6Y785"/>
<dbReference type="RefSeq" id="WP_008843903.1">
    <property type="nucleotide sequence ID" value="NZ_BAEN01000032.1"/>
</dbReference>
<reference evidence="1 2" key="1">
    <citation type="journal article" date="2017" name="Antonie Van Leeuwenhoek">
        <title>Rhizobium rhizosphaerae sp. nov., a novel species isolated from rice rhizosphere.</title>
        <authorList>
            <person name="Zhao J.J."/>
            <person name="Zhang J."/>
            <person name="Zhang R.J."/>
            <person name="Zhang C.W."/>
            <person name="Yin H.Q."/>
            <person name="Zhang X.X."/>
        </authorList>
    </citation>
    <scope>NUCLEOTIDE SEQUENCE [LARGE SCALE GENOMIC DNA]</scope>
    <source>
        <strain evidence="1 2">E3</strain>
    </source>
</reference>
<dbReference type="Proteomes" id="UP000006334">
    <property type="component" value="Unassembled WGS sequence"/>
</dbReference>
<dbReference type="InterPro" id="IPR007413">
    <property type="entry name" value="YcjX-like"/>
</dbReference>
<name>K6Y785_9ALTE</name>
<accession>K6Y785</accession>
<dbReference type="PIRSF" id="PIRSF019381">
    <property type="entry name" value="YcjX"/>
    <property type="match status" value="1"/>
</dbReference>
<dbReference type="STRING" id="1127673.GLIP_1452"/>
<dbReference type="eggNOG" id="COG3106">
    <property type="taxonomic scope" value="Bacteria"/>
</dbReference>
<gene>
    <name evidence="1" type="ORF">GLIP_1452</name>
</gene>
<dbReference type="EMBL" id="BAEN01000032">
    <property type="protein sequence ID" value="GAC14087.1"/>
    <property type="molecule type" value="Genomic_DNA"/>
</dbReference>
<dbReference type="PANTHER" id="PTHR38605:SF1">
    <property type="entry name" value="ATPASE"/>
    <property type="match status" value="1"/>
</dbReference>
<dbReference type="OrthoDB" id="9777645at2"/>
<proteinExistence type="predicted"/>
<dbReference type="Pfam" id="PF04317">
    <property type="entry name" value="DUF463"/>
    <property type="match status" value="1"/>
</dbReference>
<dbReference type="PANTHER" id="PTHR38605">
    <property type="entry name" value="ATPASE-RELATED"/>
    <property type="match status" value="1"/>
</dbReference>
<keyword evidence="2" id="KW-1185">Reference proteome</keyword>
<comment type="caution">
    <text evidence="1">The sequence shown here is derived from an EMBL/GenBank/DDBJ whole genome shotgun (WGS) entry which is preliminary data.</text>
</comment>
<protein>
    <recommendedName>
        <fullName evidence="3">ATPase</fullName>
    </recommendedName>
</protein>
<evidence type="ECO:0000313" key="2">
    <source>
        <dbReference type="Proteomes" id="UP000006334"/>
    </source>
</evidence>
<sequence>MLSKISQHSSVQRFQDQAKVLGHRLIDHHVSLAVTGLSKSGKTAFITSLINQLLNARESADLPFFSVVSEKRLVGVKRDVQPDVTVARFAYEQGIESLNSEPPCWPQSTNGVSQVRLLIKYRNQSRLRRLVSEYSTLTLDITDYPGEWLLDLPLLELDYLQWCQNFWDNLHDTAKSTLAESYKIALEGLDLSANVDEMQIQQISEVFTQFLHNCKAKGYQLIQPGRFVLPGELAGAPVLQFFPLTPNQLKSIAENNVKGENSALLDLLNSRFEQYQKKVIRPFYRKHFKRFDRQIILVDCLSALNNGAHSFNDLRKAINWLLGSFHYGTSNILKRIFSPNIDKLMFAASKSDHITPEQQPNLVMLLESMIHEARQHIQYEGVETESTAFSAIRASQVGTSTFNGEPIQVLKGTTTEGKSITLYPGEVPQKCPEQGFWQHQGFAFPSFLPVPQQHKTSAFPHIRIDHVLQFVLGDKLE</sequence>
<evidence type="ECO:0000313" key="1">
    <source>
        <dbReference type="EMBL" id="GAC14087.1"/>
    </source>
</evidence>
<evidence type="ECO:0008006" key="3">
    <source>
        <dbReference type="Google" id="ProtNLM"/>
    </source>
</evidence>